<dbReference type="InterPro" id="IPR036390">
    <property type="entry name" value="WH_DNA-bd_sf"/>
</dbReference>
<sequence>MLSGMAEPLSESQLQHWRTFVESSWALHTTLEDELRAATGLSMNDYHVLVALAEAPGRRIRMGELASRLVLSPSRVTYQISSMVKRGLVEKQSCPDDKRGFEAVLTEQGLTALREAAPAHLETVRRSFIDHLDDEELAIVGRVFAKIRKA</sequence>
<evidence type="ECO:0000313" key="2">
    <source>
        <dbReference type="EMBL" id="BCJ41648.1"/>
    </source>
</evidence>
<dbReference type="Proteomes" id="UP000676967">
    <property type="component" value="Chromosome"/>
</dbReference>
<dbReference type="Pfam" id="PF12802">
    <property type="entry name" value="MarR_2"/>
    <property type="match status" value="1"/>
</dbReference>
<feature type="domain" description="HTH marR-type" evidence="1">
    <location>
        <begin position="1"/>
        <end position="149"/>
    </location>
</feature>
<protein>
    <submittedName>
        <fullName evidence="2">MarR family transcriptional regulator</fullName>
    </submittedName>
</protein>
<organism evidence="2 3">
    <name type="scientific">Actinoplanes ianthinogenes</name>
    <dbReference type="NCBI Taxonomy" id="122358"/>
    <lineage>
        <taxon>Bacteria</taxon>
        <taxon>Bacillati</taxon>
        <taxon>Actinomycetota</taxon>
        <taxon>Actinomycetes</taxon>
        <taxon>Micromonosporales</taxon>
        <taxon>Micromonosporaceae</taxon>
        <taxon>Actinoplanes</taxon>
    </lineage>
</organism>
<dbReference type="InterPro" id="IPR036388">
    <property type="entry name" value="WH-like_DNA-bd_sf"/>
</dbReference>
<dbReference type="InterPro" id="IPR039422">
    <property type="entry name" value="MarR/SlyA-like"/>
</dbReference>
<accession>A0ABM7LQW0</accession>
<proteinExistence type="predicted"/>
<dbReference type="Gene3D" id="1.10.10.10">
    <property type="entry name" value="Winged helix-like DNA-binding domain superfamily/Winged helix DNA-binding domain"/>
    <property type="match status" value="1"/>
</dbReference>
<name>A0ABM7LQW0_9ACTN</name>
<dbReference type="PROSITE" id="PS50995">
    <property type="entry name" value="HTH_MARR_2"/>
    <property type="match status" value="1"/>
</dbReference>
<keyword evidence="3" id="KW-1185">Reference proteome</keyword>
<reference evidence="2 3" key="1">
    <citation type="submission" date="2020-08" db="EMBL/GenBank/DDBJ databases">
        <title>Whole genome shotgun sequence of Actinoplanes ianthinogenes NBRC 13996.</title>
        <authorList>
            <person name="Komaki H."/>
            <person name="Tamura T."/>
        </authorList>
    </citation>
    <scope>NUCLEOTIDE SEQUENCE [LARGE SCALE GENOMIC DNA]</scope>
    <source>
        <strain evidence="2 3">NBRC 13996</strain>
    </source>
</reference>
<dbReference type="EMBL" id="AP023356">
    <property type="protein sequence ID" value="BCJ41648.1"/>
    <property type="molecule type" value="Genomic_DNA"/>
</dbReference>
<evidence type="ECO:0000313" key="3">
    <source>
        <dbReference type="Proteomes" id="UP000676967"/>
    </source>
</evidence>
<dbReference type="InterPro" id="IPR000835">
    <property type="entry name" value="HTH_MarR-typ"/>
</dbReference>
<dbReference type="SUPFAM" id="SSF46785">
    <property type="entry name" value="Winged helix' DNA-binding domain"/>
    <property type="match status" value="1"/>
</dbReference>
<gene>
    <name evidence="2" type="ORF">Aiant_23050</name>
</gene>
<dbReference type="PANTHER" id="PTHR33164:SF99">
    <property type="entry name" value="MARR FAMILY REGULATORY PROTEIN"/>
    <property type="match status" value="1"/>
</dbReference>
<dbReference type="SMART" id="SM00347">
    <property type="entry name" value="HTH_MARR"/>
    <property type="match status" value="1"/>
</dbReference>
<evidence type="ECO:0000259" key="1">
    <source>
        <dbReference type="PROSITE" id="PS50995"/>
    </source>
</evidence>
<dbReference type="PANTHER" id="PTHR33164">
    <property type="entry name" value="TRANSCRIPTIONAL REGULATOR, MARR FAMILY"/>
    <property type="match status" value="1"/>
</dbReference>